<organism evidence="3 4">
    <name type="scientific">Mycena venus</name>
    <dbReference type="NCBI Taxonomy" id="2733690"/>
    <lineage>
        <taxon>Eukaryota</taxon>
        <taxon>Fungi</taxon>
        <taxon>Dikarya</taxon>
        <taxon>Basidiomycota</taxon>
        <taxon>Agaricomycotina</taxon>
        <taxon>Agaricomycetes</taxon>
        <taxon>Agaricomycetidae</taxon>
        <taxon>Agaricales</taxon>
        <taxon>Marasmiineae</taxon>
        <taxon>Mycenaceae</taxon>
        <taxon>Mycena</taxon>
    </lineage>
</organism>
<feature type="compositionally biased region" description="Polar residues" evidence="1">
    <location>
        <begin position="11"/>
        <end position="21"/>
    </location>
</feature>
<evidence type="ECO:0000313" key="4">
    <source>
        <dbReference type="Proteomes" id="UP000620124"/>
    </source>
</evidence>
<evidence type="ECO:0000259" key="2">
    <source>
        <dbReference type="Pfam" id="PF24016"/>
    </source>
</evidence>
<reference evidence="3" key="1">
    <citation type="submission" date="2020-05" db="EMBL/GenBank/DDBJ databases">
        <title>Mycena genomes resolve the evolution of fungal bioluminescence.</title>
        <authorList>
            <person name="Tsai I.J."/>
        </authorList>
    </citation>
    <scope>NUCLEOTIDE SEQUENCE</scope>
    <source>
        <strain evidence="3">CCC161011</strain>
    </source>
</reference>
<dbReference type="InterPro" id="IPR055754">
    <property type="entry name" value="DUF7330"/>
</dbReference>
<dbReference type="Pfam" id="PF24016">
    <property type="entry name" value="DUF7330"/>
    <property type="match status" value="1"/>
</dbReference>
<keyword evidence="4" id="KW-1185">Reference proteome</keyword>
<proteinExistence type="predicted"/>
<gene>
    <name evidence="3" type="ORF">MVEN_02337100</name>
</gene>
<comment type="caution">
    <text evidence="3">The sequence shown here is derived from an EMBL/GenBank/DDBJ whole genome shotgun (WGS) entry which is preliminary data.</text>
</comment>
<sequence length="296" mass="31747">MSSEVPPPPTYSFTSPRNSLVPSEDLVSAQGHSSGIPADVEVHAGEQRLPDPVVSSEARIPAFPDHKLQPAAPLLRWLSNSNTSPKDAAQPKLNPTNYVSMFRKTDRRACSLSRFGASIKGTFAVNPFLEIPARLLSPLPQGVTTRKNLVLKVENGGIDVDVHLIGKPTPNALPTTVARTELHLELCGGMDNTFPLFAKIHTPTLRRPPFHVTVVSKNGFTSMHLPPSFHGLLTVRVAAGDLNNHITLSAALGAHATILSEDSTSRAYFIGALGTGRWEGDRAEIRVERGEGAGAV</sequence>
<dbReference type="Proteomes" id="UP000620124">
    <property type="component" value="Unassembled WGS sequence"/>
</dbReference>
<dbReference type="EMBL" id="JACAZI010000028">
    <property type="protein sequence ID" value="KAF7333803.1"/>
    <property type="molecule type" value="Genomic_DNA"/>
</dbReference>
<name>A0A8H6X3R7_9AGAR</name>
<dbReference type="OrthoDB" id="2593559at2759"/>
<dbReference type="AlphaFoldDB" id="A0A8H6X3R7"/>
<evidence type="ECO:0000313" key="3">
    <source>
        <dbReference type="EMBL" id="KAF7333803.1"/>
    </source>
</evidence>
<feature type="domain" description="DUF7330" evidence="2">
    <location>
        <begin position="111"/>
        <end position="291"/>
    </location>
</feature>
<feature type="region of interest" description="Disordered" evidence="1">
    <location>
        <begin position="1"/>
        <end position="38"/>
    </location>
</feature>
<protein>
    <recommendedName>
        <fullName evidence="2">DUF7330 domain-containing protein</fullName>
    </recommendedName>
</protein>
<evidence type="ECO:0000256" key="1">
    <source>
        <dbReference type="SAM" id="MobiDB-lite"/>
    </source>
</evidence>
<accession>A0A8H6X3R7</accession>
<feature type="compositionally biased region" description="Pro residues" evidence="1">
    <location>
        <begin position="1"/>
        <end position="10"/>
    </location>
</feature>